<dbReference type="Pfam" id="PF25470">
    <property type="entry name" value="DUF7901"/>
    <property type="match status" value="3"/>
</dbReference>
<sequence>MSNKNILLSLVVITMLALSTGVAWAGEETSTDASGSVVKWQQPPDMEYGVNIQSTEVEPIVADDWRCEDPRPVTDVHFWGSYIGWETETEKPQSRLPGVKGFVIRIYEDVPTGVDQRYSHPGKLSHEAKVEEFEENYVASILHPDETYEHKVYYSMDLPEPFEQKEGTIYWISIAAIMPDEYKYPWGWETSTRHWNDNACGSVSGGDPWDWDEITPGMLPQWYPHETVDMAFELTVGSESPPIKWQQRPDMVQGINVISLVDDDNPESMTVADDWLCLDGSQVTDLHFWGSYPGWYPDKVPRDPNTPPGIKEFKVQIYSDVPAVIGGEEFSRPGNLRYEVWVDDFTETYVDSILLPWEKYEHKYRYDIDLPKPFPQKRDTIYWLNIAARPLNHTYPWGWENSMDRWNDFAVRGWYADPDNSKWDLIYHPRTERHIDMAFELTTGEGPMKWLQFPDMADGVNILSLPENPVVADDWLCTDGKPITEVHFCTAPILLDDEME</sequence>
<reference evidence="2" key="1">
    <citation type="submission" date="2020-06" db="EMBL/GenBank/DDBJ databases">
        <title>Unique genomic features of the anaerobic methanotrophic archaea.</title>
        <authorList>
            <person name="Chadwick G.L."/>
            <person name="Skennerton C.T."/>
            <person name="Laso-Perez R."/>
            <person name="Leu A.O."/>
            <person name="Speth D.R."/>
            <person name="Yu H."/>
            <person name="Morgan-Lang C."/>
            <person name="Hatzenpichler R."/>
            <person name="Goudeau D."/>
            <person name="Malmstrom R."/>
            <person name="Brazelton W.J."/>
            <person name="Woyke T."/>
            <person name="Hallam S.J."/>
            <person name="Tyson G.W."/>
            <person name="Wegener G."/>
            <person name="Boetius A."/>
            <person name="Orphan V."/>
        </authorList>
    </citation>
    <scope>NUCLEOTIDE SEQUENCE</scope>
</reference>
<dbReference type="EMBL" id="MT631565">
    <property type="protein sequence ID" value="QNO54163.1"/>
    <property type="molecule type" value="Genomic_DNA"/>
</dbReference>
<feature type="domain" description="DUF7901" evidence="1">
    <location>
        <begin position="243"/>
        <end position="442"/>
    </location>
</feature>
<evidence type="ECO:0000259" key="1">
    <source>
        <dbReference type="Pfam" id="PF25470"/>
    </source>
</evidence>
<proteinExistence type="predicted"/>
<gene>
    <name evidence="2" type="ORF">LIOOIKKA_00005</name>
</gene>
<dbReference type="InterPro" id="IPR057223">
    <property type="entry name" value="DUF7901"/>
</dbReference>
<feature type="domain" description="DUF7901" evidence="1">
    <location>
        <begin position="38"/>
        <end position="235"/>
    </location>
</feature>
<evidence type="ECO:0000313" key="2">
    <source>
        <dbReference type="EMBL" id="QNO54163.1"/>
    </source>
</evidence>
<feature type="domain" description="DUF7901" evidence="1">
    <location>
        <begin position="448"/>
        <end position="488"/>
    </location>
</feature>
<accession>A0A7G9Z1M9</accession>
<name>A0A7G9Z1M9_9EURY</name>
<dbReference type="AlphaFoldDB" id="A0A7G9Z1M9"/>
<organism evidence="2">
    <name type="scientific">Candidatus Methanophaga sp. ANME-1 ERB7</name>
    <dbReference type="NCBI Taxonomy" id="2759913"/>
    <lineage>
        <taxon>Archaea</taxon>
        <taxon>Methanobacteriati</taxon>
        <taxon>Methanobacteriota</taxon>
        <taxon>Stenosarchaea group</taxon>
        <taxon>Methanomicrobia</taxon>
        <taxon>Candidatus Methanophagales</taxon>
        <taxon>Candidatus Methanophagaceae</taxon>
        <taxon>Candidatus Methanophaga</taxon>
    </lineage>
</organism>
<protein>
    <recommendedName>
        <fullName evidence="1">DUF7901 domain-containing protein</fullName>
    </recommendedName>
</protein>